<name>A0ABR9KZU0_9PSEU</name>
<dbReference type="InterPro" id="IPR033889">
    <property type="entry name" value="LanC"/>
</dbReference>
<dbReference type="Pfam" id="PF05147">
    <property type="entry name" value="LANC_like"/>
    <property type="match status" value="1"/>
</dbReference>
<dbReference type="InterPro" id="IPR007822">
    <property type="entry name" value="LANC-like"/>
</dbReference>
<dbReference type="SUPFAM" id="SSF158745">
    <property type="entry name" value="LanC-like"/>
    <property type="match status" value="1"/>
</dbReference>
<dbReference type="Proteomes" id="UP000656548">
    <property type="component" value="Unassembled WGS sequence"/>
</dbReference>
<sequence>MTAFEATIPPAVEPAPGWSQSLADGAPGIALLHWENARTGTGSEGLARQWFAAMTSGPVTARPDVAGLYRGVPAVGFALHAADHPGYGAALRNFDEHIAVLAQTRLANAHDRIDRAELPVLREFDLISGLTGIGAGLLRRHGHSTLLGQVLGYLVRLTEPVRHDGDLLPGWWCPTGPRGQTTNAWRGGHANLGIAHGISGPLALLATALRRGITVPGQVEAIERITAWLDEWCQSSDGRVWWPGVISRAEWRTAIVRQFSPQRPSWCYGTPGLVRAQQLAALAFADTRRQQTAEDALTGCLRDEHQLALLKDASVCHGWAGLIHATRRVAADAPPGGSLAQLLPGLEARLIDHLHQYGPPAGNGLLEGGTGIQLVQLATNAAPITRWDACLLLEA</sequence>
<dbReference type="Gene3D" id="1.50.10.20">
    <property type="match status" value="1"/>
</dbReference>
<organism evidence="1 2">
    <name type="scientific">Amycolatopsis roodepoortensis</name>
    <dbReference type="NCBI Taxonomy" id="700274"/>
    <lineage>
        <taxon>Bacteria</taxon>
        <taxon>Bacillati</taxon>
        <taxon>Actinomycetota</taxon>
        <taxon>Actinomycetes</taxon>
        <taxon>Pseudonocardiales</taxon>
        <taxon>Pseudonocardiaceae</taxon>
        <taxon>Amycolatopsis</taxon>
    </lineage>
</organism>
<dbReference type="EMBL" id="JADBEJ010000001">
    <property type="protein sequence ID" value="MBE1573887.1"/>
    <property type="molecule type" value="Genomic_DNA"/>
</dbReference>
<dbReference type="RefSeq" id="WP_192741631.1">
    <property type="nucleotide sequence ID" value="NZ_JADBEJ010000001.1"/>
</dbReference>
<evidence type="ECO:0000313" key="1">
    <source>
        <dbReference type="EMBL" id="MBE1573887.1"/>
    </source>
</evidence>
<keyword evidence="2" id="KW-1185">Reference proteome</keyword>
<accession>A0ABR9KZU0</accession>
<comment type="caution">
    <text evidence="1">The sequence shown here is derived from an EMBL/GenBank/DDBJ whole genome shotgun (WGS) entry which is preliminary data.</text>
</comment>
<evidence type="ECO:0008006" key="3">
    <source>
        <dbReference type="Google" id="ProtNLM"/>
    </source>
</evidence>
<dbReference type="CDD" id="cd04793">
    <property type="entry name" value="LanC"/>
    <property type="match status" value="1"/>
</dbReference>
<reference evidence="1 2" key="1">
    <citation type="submission" date="2020-10" db="EMBL/GenBank/DDBJ databases">
        <title>Sequencing the genomes of 1000 actinobacteria strains.</title>
        <authorList>
            <person name="Klenk H.-P."/>
        </authorList>
    </citation>
    <scope>NUCLEOTIDE SEQUENCE [LARGE SCALE GENOMIC DNA]</scope>
    <source>
        <strain evidence="1 2">DSM 46661</strain>
    </source>
</reference>
<dbReference type="PRINTS" id="PR01955">
    <property type="entry name" value="LANCFRANKIA"/>
</dbReference>
<evidence type="ECO:0000313" key="2">
    <source>
        <dbReference type="Proteomes" id="UP000656548"/>
    </source>
</evidence>
<dbReference type="PRINTS" id="PR01950">
    <property type="entry name" value="LANCSUPER"/>
</dbReference>
<gene>
    <name evidence="1" type="ORF">H4W30_000916</name>
</gene>
<protein>
    <recommendedName>
        <fullName evidence="3">Lanthionine synthetase</fullName>
    </recommendedName>
</protein>
<proteinExistence type="predicted"/>
<dbReference type="SMART" id="SM01260">
    <property type="entry name" value="LANC_like"/>
    <property type="match status" value="1"/>
</dbReference>